<name>A0A7T0BVB3_9BACT</name>
<gene>
    <name evidence="1" type="ORF">G3M70_06910</name>
</gene>
<dbReference type="PANTHER" id="PTHR32305:SF17">
    <property type="entry name" value="TRNA NUCLEASE WAPA"/>
    <property type="match status" value="1"/>
</dbReference>
<organism evidence="1 2">
    <name type="scientific">Candidatus Nitronauta litoralis</name>
    <dbReference type="NCBI Taxonomy" id="2705533"/>
    <lineage>
        <taxon>Bacteria</taxon>
        <taxon>Pseudomonadati</taxon>
        <taxon>Nitrospinota/Tectimicrobiota group</taxon>
        <taxon>Nitrospinota</taxon>
        <taxon>Nitrospinia</taxon>
        <taxon>Nitrospinales</taxon>
        <taxon>Nitrospinaceae</taxon>
        <taxon>Candidatus Nitronauta</taxon>
    </lineage>
</organism>
<dbReference type="Proteomes" id="UP000594688">
    <property type="component" value="Chromosome"/>
</dbReference>
<evidence type="ECO:0000313" key="1">
    <source>
        <dbReference type="EMBL" id="QPJ61630.1"/>
    </source>
</evidence>
<evidence type="ECO:0008006" key="3">
    <source>
        <dbReference type="Google" id="ProtNLM"/>
    </source>
</evidence>
<dbReference type="InterPro" id="IPR050708">
    <property type="entry name" value="T6SS_VgrG/RHS"/>
</dbReference>
<proteinExistence type="predicted"/>
<evidence type="ECO:0000313" key="2">
    <source>
        <dbReference type="Proteomes" id="UP000594688"/>
    </source>
</evidence>
<dbReference type="NCBIfam" id="TIGR03696">
    <property type="entry name" value="Rhs_assc_core"/>
    <property type="match status" value="1"/>
</dbReference>
<accession>A0A7T0BVB3</accession>
<dbReference type="EMBL" id="CP048685">
    <property type="protein sequence ID" value="QPJ61630.1"/>
    <property type="molecule type" value="Genomic_DNA"/>
</dbReference>
<dbReference type="PANTHER" id="PTHR32305">
    <property type="match status" value="1"/>
</dbReference>
<dbReference type="Gene3D" id="2.180.10.10">
    <property type="entry name" value="RHS repeat-associated core"/>
    <property type="match status" value="1"/>
</dbReference>
<dbReference type="KEGG" id="nli:G3M70_06910"/>
<dbReference type="InterPro" id="IPR022385">
    <property type="entry name" value="Rhs_assc_core"/>
</dbReference>
<protein>
    <recommendedName>
        <fullName evidence="3">RHS repeat-associated core domain-containing protein</fullName>
    </recommendedName>
</protein>
<reference evidence="1 2" key="1">
    <citation type="submission" date="2020-02" db="EMBL/GenBank/DDBJ databases">
        <title>Genomic and physiological characterization of two novel Nitrospinaceae genera.</title>
        <authorList>
            <person name="Mueller A.J."/>
            <person name="Jung M.-Y."/>
            <person name="Strachan C.R."/>
            <person name="Herbold C.W."/>
            <person name="Kirkegaard R.H."/>
            <person name="Daims H."/>
        </authorList>
    </citation>
    <scope>NUCLEOTIDE SEQUENCE [LARGE SCALE GENOMIC DNA]</scope>
    <source>
        <strain evidence="1">EB</strain>
    </source>
</reference>
<dbReference type="AlphaFoldDB" id="A0A7T0BVB3"/>
<sequence>MVITDDAGVAVDELSYDAHGRRRNNTDWVDYGAGSVTSPATTQRGYTGHEHLDEVSVIHMNGRVQDPVLGRFLSADPFVQDPSNLQSFNRYSYVNNYPLSFTDPSGFFSFPFWAAITPSIAGTGFGNGVIHHMIL</sequence>